<dbReference type="RefSeq" id="WP_209649477.1">
    <property type="nucleotide sequence ID" value="NZ_JAGGLL010000010.1"/>
</dbReference>
<name>A0ABS4K213_9CLOT</name>
<accession>A0ABS4K213</accession>
<evidence type="ECO:0000313" key="1">
    <source>
        <dbReference type="EMBL" id="MBP2021813.1"/>
    </source>
</evidence>
<dbReference type="PANTHER" id="PTHR12993">
    <property type="entry name" value="N-ACETYLGLUCOSAMINYL-PHOSPHATIDYLINOSITOL DE-N-ACETYLASE-RELATED"/>
    <property type="match status" value="1"/>
</dbReference>
<reference evidence="1 2" key="1">
    <citation type="submission" date="2021-03" db="EMBL/GenBank/DDBJ databases">
        <title>Genomic Encyclopedia of Type Strains, Phase IV (KMG-IV): sequencing the most valuable type-strain genomes for metagenomic binning, comparative biology and taxonomic classification.</title>
        <authorList>
            <person name="Goeker M."/>
        </authorList>
    </citation>
    <scope>NUCLEOTIDE SEQUENCE [LARGE SCALE GENOMIC DNA]</scope>
    <source>
        <strain evidence="1 2">DSM 28650</strain>
    </source>
</reference>
<keyword evidence="2" id="KW-1185">Reference proteome</keyword>
<dbReference type="PANTHER" id="PTHR12993:SF11">
    <property type="entry name" value="N-ACETYLGLUCOSAMINYL-PHOSPHATIDYLINOSITOL DE-N-ACETYLASE"/>
    <property type="match status" value="1"/>
</dbReference>
<dbReference type="SUPFAM" id="SSF102588">
    <property type="entry name" value="LmbE-like"/>
    <property type="match status" value="1"/>
</dbReference>
<dbReference type="InterPro" id="IPR003737">
    <property type="entry name" value="GlcNAc_PI_deacetylase-related"/>
</dbReference>
<dbReference type="InterPro" id="IPR024078">
    <property type="entry name" value="LmbE-like_dom_sf"/>
</dbReference>
<protein>
    <submittedName>
        <fullName evidence="1">LmbE family N-acetylglucosaminyl deacetylase</fullName>
    </submittedName>
</protein>
<dbReference type="Gene3D" id="3.40.50.10320">
    <property type="entry name" value="LmbE-like"/>
    <property type="match status" value="1"/>
</dbReference>
<dbReference type="Proteomes" id="UP001519308">
    <property type="component" value="Unassembled WGS sequence"/>
</dbReference>
<dbReference type="EMBL" id="JAGGLL010000010">
    <property type="protein sequence ID" value="MBP2021813.1"/>
    <property type="molecule type" value="Genomic_DNA"/>
</dbReference>
<evidence type="ECO:0000313" key="2">
    <source>
        <dbReference type="Proteomes" id="UP001519308"/>
    </source>
</evidence>
<dbReference type="Pfam" id="PF02585">
    <property type="entry name" value="PIG-L"/>
    <property type="match status" value="1"/>
</dbReference>
<comment type="caution">
    <text evidence="1">The sequence shown here is derived from an EMBL/GenBank/DDBJ whole genome shotgun (WGS) entry which is preliminary data.</text>
</comment>
<proteinExistence type="predicted"/>
<gene>
    <name evidence="1" type="ORF">J2Z44_001609</name>
</gene>
<organism evidence="1 2">
    <name type="scientific">Clostridium punense</name>
    <dbReference type="NCBI Taxonomy" id="1054297"/>
    <lineage>
        <taxon>Bacteria</taxon>
        <taxon>Bacillati</taxon>
        <taxon>Bacillota</taxon>
        <taxon>Clostridia</taxon>
        <taxon>Eubacteriales</taxon>
        <taxon>Clostridiaceae</taxon>
        <taxon>Clostridium</taxon>
    </lineage>
</organism>
<sequence length="220" mass="25507">MNILFVSPHPDDETLGCGGTILKYKEEGHKIYWLNFTNVKQQYGFSREKVEKKNSEINEVSRLYNFDKFYNLELEPTNLGRYEKSYLIKEVSNIINQVQPNIIFLPFRNDVHSDHKAVFDIVFACTKSFRYPFVKKVYAMEIISETDFANSANGFIPNYFIDISRYLDKKIEIMKVYESELGNPPFPRSIENIKAIATFRGATAGVNFAEAFILIKGVEH</sequence>